<dbReference type="RefSeq" id="WP_244525728.1">
    <property type="nucleotide sequence ID" value="NZ_FONW01000003.1"/>
</dbReference>
<dbReference type="Pfam" id="PF02661">
    <property type="entry name" value="Fic"/>
    <property type="match status" value="1"/>
</dbReference>
<dbReference type="InterPro" id="IPR003812">
    <property type="entry name" value="Fido"/>
</dbReference>
<evidence type="ECO:0000256" key="1">
    <source>
        <dbReference type="PIRSR" id="PIRSR640198-1"/>
    </source>
</evidence>
<feature type="active site" evidence="1">
    <location>
        <position position="339"/>
    </location>
</feature>
<evidence type="ECO:0000259" key="3">
    <source>
        <dbReference type="PROSITE" id="PS51459"/>
    </source>
</evidence>
<dbReference type="InterPro" id="IPR036597">
    <property type="entry name" value="Fido-like_dom_sf"/>
</dbReference>
<dbReference type="PANTHER" id="PTHR13504:SF38">
    <property type="entry name" value="FIDO DOMAIN-CONTAINING PROTEIN"/>
    <property type="match status" value="1"/>
</dbReference>
<keyword evidence="2" id="KW-0547">Nucleotide-binding</keyword>
<name>A0A1I2GQ50_9BACT</name>
<accession>A0A1I2GQ50</accession>
<dbReference type="Proteomes" id="UP000198964">
    <property type="component" value="Unassembled WGS sequence"/>
</dbReference>
<organism evidence="4 5">
    <name type="scientific">Sunxiuqinia elliptica</name>
    <dbReference type="NCBI Taxonomy" id="655355"/>
    <lineage>
        <taxon>Bacteria</taxon>
        <taxon>Pseudomonadati</taxon>
        <taxon>Bacteroidota</taxon>
        <taxon>Bacteroidia</taxon>
        <taxon>Marinilabiliales</taxon>
        <taxon>Prolixibacteraceae</taxon>
        <taxon>Sunxiuqinia</taxon>
    </lineage>
</organism>
<dbReference type="PROSITE" id="PS51459">
    <property type="entry name" value="FIDO"/>
    <property type="match status" value="1"/>
</dbReference>
<feature type="domain" description="Fido" evidence="3">
    <location>
        <begin position="251"/>
        <end position="402"/>
    </location>
</feature>
<sequence length="513" mass="59406">MNMNRNCFSQEITVFRGRVAPEKGYLVGYGAIIHNYNLPVPIPFGLSLISLKDRKYQTENWQIFTPRYNPDSTLYKQLVFALKYEGVNLLILKKLFDVLSPDEIKELVRIEPTSQYSRKIWFLYEWLLHYQLDIPDLNRGNFVSLIDDKKQFAIGGKRSSRHRIINNLPGTPEFCPLISKTEKLNQYIASDFQKQKNNYLKGIHKDVMQRAASFLLLKDSKASFTIEGENPGTNRALRWGKAIGEAGRNPLSKAELLRLQQIIIENKRFTNMGFRTEGGFVGDRDRVNGDPIPDHISAKPEDVEMLLDGLIEASELMESETFNPILAAASIAFGFVFIHPFSDGNGRLHRYLIHHLLAKLNLAQQGVIFPISASILDRIDQYRNVLESYSHPVLDQIDWEITPDHNVRVLNETIDYYRYFDATKQAEFLFECVFDTINRIIPEEVNYILNYDEFKRFIDDQFEMPDKLVASLVRFLEQNNGTLSKRALSREFKALKVTEVKVIEKLYREIFNG</sequence>
<keyword evidence="2" id="KW-0067">ATP-binding</keyword>
<protein>
    <submittedName>
        <fullName evidence="4">Fic/DOC family protein</fullName>
    </submittedName>
</protein>
<gene>
    <name evidence="4" type="ORF">SAMN05216283_10357</name>
</gene>
<evidence type="ECO:0000313" key="5">
    <source>
        <dbReference type="Proteomes" id="UP000198964"/>
    </source>
</evidence>
<proteinExistence type="predicted"/>
<dbReference type="GO" id="GO:0005524">
    <property type="term" value="F:ATP binding"/>
    <property type="evidence" value="ECO:0007669"/>
    <property type="project" value="UniProtKB-KW"/>
</dbReference>
<dbReference type="Gene3D" id="1.10.3290.10">
    <property type="entry name" value="Fido-like domain"/>
    <property type="match status" value="1"/>
</dbReference>
<evidence type="ECO:0000313" key="4">
    <source>
        <dbReference type="EMBL" id="SFF19160.1"/>
    </source>
</evidence>
<keyword evidence="5" id="KW-1185">Reference proteome</keyword>
<reference evidence="4 5" key="1">
    <citation type="submission" date="2016-10" db="EMBL/GenBank/DDBJ databases">
        <authorList>
            <person name="de Groot N.N."/>
        </authorList>
    </citation>
    <scope>NUCLEOTIDE SEQUENCE [LARGE SCALE GENOMIC DNA]</scope>
    <source>
        <strain evidence="4 5">CGMCC 1.9156</strain>
    </source>
</reference>
<dbReference type="AlphaFoldDB" id="A0A1I2GQ50"/>
<feature type="binding site" evidence="2">
    <location>
        <begin position="343"/>
        <end position="350"/>
    </location>
    <ligand>
        <name>ATP</name>
        <dbReference type="ChEBI" id="CHEBI:30616"/>
    </ligand>
</feature>
<dbReference type="SUPFAM" id="SSF140931">
    <property type="entry name" value="Fic-like"/>
    <property type="match status" value="1"/>
</dbReference>
<dbReference type="EMBL" id="FONW01000003">
    <property type="protein sequence ID" value="SFF19160.1"/>
    <property type="molecule type" value="Genomic_DNA"/>
</dbReference>
<evidence type="ECO:0000256" key="2">
    <source>
        <dbReference type="PIRSR" id="PIRSR640198-2"/>
    </source>
</evidence>
<dbReference type="InterPro" id="IPR040198">
    <property type="entry name" value="Fido_containing"/>
</dbReference>
<dbReference type="PANTHER" id="PTHR13504">
    <property type="entry name" value="FIDO DOMAIN-CONTAINING PROTEIN DDB_G0283145"/>
    <property type="match status" value="1"/>
</dbReference>